<evidence type="ECO:0000313" key="6">
    <source>
        <dbReference type="EMBL" id="CAG5115461.1"/>
    </source>
</evidence>
<dbReference type="GO" id="GO:0050699">
    <property type="term" value="F:WW domain binding"/>
    <property type="evidence" value="ECO:0007669"/>
    <property type="project" value="TreeGrafter"/>
</dbReference>
<reference evidence="6" key="1">
    <citation type="submission" date="2021-04" db="EMBL/GenBank/DDBJ databases">
        <authorList>
            <consortium name="Molecular Ecology Group"/>
        </authorList>
    </citation>
    <scope>NUCLEOTIDE SEQUENCE</scope>
</reference>
<dbReference type="GO" id="GO:0007034">
    <property type="term" value="P:vacuolar transport"/>
    <property type="evidence" value="ECO:0007669"/>
    <property type="project" value="InterPro"/>
</dbReference>
<keyword evidence="4 5" id="KW-0472">Membrane</keyword>
<dbReference type="AlphaFoldDB" id="A0A8S3YJ26"/>
<evidence type="ECO:0000256" key="5">
    <source>
        <dbReference type="SAM" id="Phobius"/>
    </source>
</evidence>
<keyword evidence="3 5" id="KW-1133">Transmembrane helix</keyword>
<evidence type="ECO:0000256" key="1">
    <source>
        <dbReference type="ARBA" id="ARBA00004141"/>
    </source>
</evidence>
<dbReference type="CDD" id="cd22212">
    <property type="entry name" value="NDFIP-like"/>
    <property type="match status" value="1"/>
</dbReference>
<dbReference type="Proteomes" id="UP000678393">
    <property type="component" value="Unassembled WGS sequence"/>
</dbReference>
<keyword evidence="2 5" id="KW-0812">Transmembrane</keyword>
<evidence type="ECO:0000256" key="2">
    <source>
        <dbReference type="ARBA" id="ARBA00022692"/>
    </source>
</evidence>
<organism evidence="6 7">
    <name type="scientific">Candidula unifasciata</name>
    <dbReference type="NCBI Taxonomy" id="100452"/>
    <lineage>
        <taxon>Eukaryota</taxon>
        <taxon>Metazoa</taxon>
        <taxon>Spiralia</taxon>
        <taxon>Lophotrochozoa</taxon>
        <taxon>Mollusca</taxon>
        <taxon>Gastropoda</taxon>
        <taxon>Heterobranchia</taxon>
        <taxon>Euthyneura</taxon>
        <taxon>Panpulmonata</taxon>
        <taxon>Eupulmonata</taxon>
        <taxon>Stylommatophora</taxon>
        <taxon>Helicina</taxon>
        <taxon>Helicoidea</taxon>
        <taxon>Geomitridae</taxon>
        <taxon>Candidula</taxon>
    </lineage>
</organism>
<feature type="transmembrane region" description="Helical" evidence="5">
    <location>
        <begin position="112"/>
        <end position="131"/>
    </location>
</feature>
<dbReference type="OrthoDB" id="10003116at2759"/>
<dbReference type="Pfam" id="PF10176">
    <property type="entry name" value="NEDD4_Bsd2"/>
    <property type="match status" value="2"/>
</dbReference>
<keyword evidence="7" id="KW-1185">Reference proteome</keyword>
<evidence type="ECO:0000313" key="7">
    <source>
        <dbReference type="Proteomes" id="UP000678393"/>
    </source>
</evidence>
<dbReference type="GO" id="GO:0031398">
    <property type="term" value="P:positive regulation of protein ubiquitination"/>
    <property type="evidence" value="ECO:0007669"/>
    <property type="project" value="TreeGrafter"/>
</dbReference>
<dbReference type="GO" id="GO:0005783">
    <property type="term" value="C:endoplasmic reticulum"/>
    <property type="evidence" value="ECO:0007669"/>
    <property type="project" value="TreeGrafter"/>
</dbReference>
<sequence length="215" mass="23636">MARSNIRYEVLSADEQNVPAEPVAMAMVIPPPAYLESSAVDEHGDNPIYSSAKLPNYVEATSLPSYEEAERSKVEQEAAAAASAGVHGLLECERGRLSGADSLSEVAIGTDGMYICTFLISFLFNWLGFLLSLCLSNTVAGRCGALSGLGLSIVKWVVIAKHNNWGNSVADADSWLWWLLVLCGFLMFVRGSVQYVRVKYEWARFSGHFHHFRLI</sequence>
<dbReference type="GO" id="GO:0016020">
    <property type="term" value="C:membrane"/>
    <property type="evidence" value="ECO:0007669"/>
    <property type="project" value="UniProtKB-SubCell"/>
</dbReference>
<comment type="subcellular location">
    <subcellularLocation>
        <location evidence="1">Membrane</location>
        <topology evidence="1">Multi-pass membrane protein</topology>
    </subcellularLocation>
</comment>
<protein>
    <submittedName>
        <fullName evidence="6">Uncharacterized protein</fullName>
    </submittedName>
</protein>
<dbReference type="InterPro" id="IPR019325">
    <property type="entry name" value="NEDD4/Bsd2"/>
</dbReference>
<evidence type="ECO:0000256" key="4">
    <source>
        <dbReference type="ARBA" id="ARBA00023136"/>
    </source>
</evidence>
<feature type="transmembrane region" description="Helical" evidence="5">
    <location>
        <begin position="175"/>
        <end position="196"/>
    </location>
</feature>
<name>A0A8S3YJ26_9EUPU</name>
<gene>
    <name evidence="6" type="ORF">CUNI_LOCUS1019</name>
</gene>
<dbReference type="GO" id="GO:0006511">
    <property type="term" value="P:ubiquitin-dependent protein catabolic process"/>
    <property type="evidence" value="ECO:0007669"/>
    <property type="project" value="TreeGrafter"/>
</dbReference>
<dbReference type="PANTHER" id="PTHR13396:SF5">
    <property type="entry name" value="NEDD4 FAMILY INTERACTING PROTEIN"/>
    <property type="match status" value="1"/>
</dbReference>
<dbReference type="GO" id="GO:0048471">
    <property type="term" value="C:perinuclear region of cytoplasm"/>
    <property type="evidence" value="ECO:0007669"/>
    <property type="project" value="TreeGrafter"/>
</dbReference>
<dbReference type="GO" id="GO:0005794">
    <property type="term" value="C:Golgi apparatus"/>
    <property type="evidence" value="ECO:0007669"/>
    <property type="project" value="TreeGrafter"/>
</dbReference>
<dbReference type="PANTHER" id="PTHR13396">
    <property type="entry name" value="NEDD4 FAMILY INTERACTING PROTEIN 1/2"/>
    <property type="match status" value="1"/>
</dbReference>
<feature type="transmembrane region" description="Helical" evidence="5">
    <location>
        <begin position="143"/>
        <end position="160"/>
    </location>
</feature>
<evidence type="ECO:0000256" key="3">
    <source>
        <dbReference type="ARBA" id="ARBA00022989"/>
    </source>
</evidence>
<proteinExistence type="predicted"/>
<dbReference type="GO" id="GO:0030001">
    <property type="term" value="P:metal ion transport"/>
    <property type="evidence" value="ECO:0007669"/>
    <property type="project" value="InterPro"/>
</dbReference>
<comment type="caution">
    <text evidence="6">The sequence shown here is derived from an EMBL/GenBank/DDBJ whole genome shotgun (WGS) entry which is preliminary data.</text>
</comment>
<dbReference type="EMBL" id="CAJHNH020000119">
    <property type="protein sequence ID" value="CAG5115461.1"/>
    <property type="molecule type" value="Genomic_DNA"/>
</dbReference>
<accession>A0A8S3YJ26</accession>